<dbReference type="Pfam" id="PF01047">
    <property type="entry name" value="MarR"/>
    <property type="match status" value="1"/>
</dbReference>
<dbReference type="Gene3D" id="1.10.10.10">
    <property type="entry name" value="Winged helix-like DNA-binding domain superfamily/Winged helix DNA-binding domain"/>
    <property type="match status" value="1"/>
</dbReference>
<dbReference type="KEGG" id="sman:C12CBH8_16630"/>
<dbReference type="InterPro" id="IPR000835">
    <property type="entry name" value="HTH_MarR-typ"/>
</dbReference>
<dbReference type="InterPro" id="IPR023187">
    <property type="entry name" value="Tscrpt_reg_MarR-type_CS"/>
</dbReference>
<feature type="domain" description="HTH marR-type" evidence="4">
    <location>
        <begin position="2"/>
        <end position="134"/>
    </location>
</feature>
<keyword evidence="6" id="KW-1185">Reference proteome</keyword>
<proteinExistence type="predicted"/>
<gene>
    <name evidence="5" type="ORF">C12CBH8_16630</name>
</gene>
<dbReference type="PROSITE" id="PS01117">
    <property type="entry name" value="HTH_MARR_1"/>
    <property type="match status" value="1"/>
</dbReference>
<dbReference type="RefSeq" id="WP_215533014.1">
    <property type="nucleotide sequence ID" value="NZ_AP023321.1"/>
</dbReference>
<keyword evidence="2" id="KW-0238">DNA-binding</keyword>
<evidence type="ECO:0000256" key="2">
    <source>
        <dbReference type="ARBA" id="ARBA00023125"/>
    </source>
</evidence>
<organism evidence="5 6">
    <name type="scientific">Solibaculum mannosilyticum</name>
    <dbReference type="NCBI Taxonomy" id="2780922"/>
    <lineage>
        <taxon>Bacteria</taxon>
        <taxon>Bacillati</taxon>
        <taxon>Bacillota</taxon>
        <taxon>Clostridia</taxon>
        <taxon>Eubacteriales</taxon>
        <taxon>Oscillospiraceae</taxon>
        <taxon>Solibaculum</taxon>
    </lineage>
</organism>
<dbReference type="InterPro" id="IPR036390">
    <property type="entry name" value="WH_DNA-bd_sf"/>
</dbReference>
<keyword evidence="1" id="KW-0805">Transcription regulation</keyword>
<evidence type="ECO:0000313" key="6">
    <source>
        <dbReference type="Proteomes" id="UP000593890"/>
    </source>
</evidence>
<name>A0A7I8D8R8_9FIRM</name>
<protein>
    <recommendedName>
        <fullName evidence="4">HTH marR-type domain-containing protein</fullName>
    </recommendedName>
</protein>
<keyword evidence="3" id="KW-0804">Transcription</keyword>
<dbReference type="AlphaFoldDB" id="A0A7I8D8R8"/>
<dbReference type="PRINTS" id="PR00598">
    <property type="entry name" value="HTHMARR"/>
</dbReference>
<dbReference type="GO" id="GO:0003677">
    <property type="term" value="F:DNA binding"/>
    <property type="evidence" value="ECO:0007669"/>
    <property type="project" value="UniProtKB-KW"/>
</dbReference>
<dbReference type="InterPro" id="IPR036388">
    <property type="entry name" value="WH-like_DNA-bd_sf"/>
</dbReference>
<evidence type="ECO:0000259" key="4">
    <source>
        <dbReference type="PROSITE" id="PS50995"/>
    </source>
</evidence>
<dbReference type="SUPFAM" id="SSF46785">
    <property type="entry name" value="Winged helix' DNA-binding domain"/>
    <property type="match status" value="1"/>
</dbReference>
<accession>A0A7I8D8R8</accession>
<dbReference type="EMBL" id="AP023321">
    <property type="protein sequence ID" value="BCI61024.1"/>
    <property type="molecule type" value="Genomic_DNA"/>
</dbReference>
<evidence type="ECO:0000313" key="5">
    <source>
        <dbReference type="EMBL" id="BCI61024.1"/>
    </source>
</evidence>
<evidence type="ECO:0000256" key="1">
    <source>
        <dbReference type="ARBA" id="ARBA00023015"/>
    </source>
</evidence>
<dbReference type="PANTHER" id="PTHR42756:SF1">
    <property type="entry name" value="TRANSCRIPTIONAL REPRESSOR OF EMRAB OPERON"/>
    <property type="match status" value="1"/>
</dbReference>
<reference evidence="6" key="1">
    <citation type="submission" date="2020-07" db="EMBL/GenBank/DDBJ databases">
        <title>Complete genome sequencing of Clostridia bacterium strain 12CBH8.</title>
        <authorList>
            <person name="Sakamoto M."/>
            <person name="Murakami T."/>
            <person name="Mori H."/>
        </authorList>
    </citation>
    <scope>NUCLEOTIDE SEQUENCE [LARGE SCALE GENOMIC DNA]</scope>
    <source>
        <strain evidence="6">12CBH8</strain>
    </source>
</reference>
<dbReference type="GO" id="GO:0003700">
    <property type="term" value="F:DNA-binding transcription factor activity"/>
    <property type="evidence" value="ECO:0007669"/>
    <property type="project" value="InterPro"/>
</dbReference>
<dbReference type="PROSITE" id="PS50995">
    <property type="entry name" value="HTH_MARR_2"/>
    <property type="match status" value="1"/>
</dbReference>
<evidence type="ECO:0000256" key="3">
    <source>
        <dbReference type="ARBA" id="ARBA00023163"/>
    </source>
</evidence>
<dbReference type="SMART" id="SM00347">
    <property type="entry name" value="HTH_MARR"/>
    <property type="match status" value="1"/>
</dbReference>
<dbReference type="PANTHER" id="PTHR42756">
    <property type="entry name" value="TRANSCRIPTIONAL REGULATOR, MARR"/>
    <property type="match status" value="1"/>
</dbReference>
<sequence length="142" mass="16441">MENTFHMLLYRAFHAQRNYLRPFLDDIGLGSGQPKLIAYLAEKGPCHQRQLADYFEVDPAAICRMLDSLEKGGFIVRQVDLSNRRAGLVGLTDKGILANQMWQNHCRDMEQVLLNGFSSLEKEQFAQYLARAYHNFHQHRQS</sequence>
<dbReference type="Proteomes" id="UP000593890">
    <property type="component" value="Chromosome"/>
</dbReference>